<evidence type="ECO:0000313" key="2">
    <source>
        <dbReference type="EMBL" id="MPM86144.1"/>
    </source>
</evidence>
<comment type="caution">
    <text evidence="2">The sequence shown here is derived from an EMBL/GenBank/DDBJ whole genome shotgun (WGS) entry which is preliminary data.</text>
</comment>
<dbReference type="AlphaFoldDB" id="A0A645D9X3"/>
<sequence length="181" mass="19830">MGVVGGHVSDDGLYVAWLDQRNSGGVPRKFQIFGLHPAGAVIGGLHKIPSFPRGSTDDEYLLIGFVKGDGIEQKTGSAAQFEVIYVDGGFQRLVRNGRTNYLWGGRRGEGLKGCRDWCCRIGWHEQYPCCRGWGQCGLGRGSLGTGSKQKDNKKNDPERGQSTHNSLSLKIFFIVQDVDAK</sequence>
<gene>
    <name evidence="2" type="ORF">SDC9_133227</name>
</gene>
<feature type="compositionally biased region" description="Basic and acidic residues" evidence="1">
    <location>
        <begin position="148"/>
        <end position="161"/>
    </location>
</feature>
<proteinExistence type="predicted"/>
<protein>
    <submittedName>
        <fullName evidence="2">Uncharacterized protein</fullName>
    </submittedName>
</protein>
<accession>A0A645D9X3</accession>
<organism evidence="2">
    <name type="scientific">bioreactor metagenome</name>
    <dbReference type="NCBI Taxonomy" id="1076179"/>
    <lineage>
        <taxon>unclassified sequences</taxon>
        <taxon>metagenomes</taxon>
        <taxon>ecological metagenomes</taxon>
    </lineage>
</organism>
<name>A0A645D9X3_9ZZZZ</name>
<feature type="region of interest" description="Disordered" evidence="1">
    <location>
        <begin position="143"/>
        <end position="163"/>
    </location>
</feature>
<evidence type="ECO:0000256" key="1">
    <source>
        <dbReference type="SAM" id="MobiDB-lite"/>
    </source>
</evidence>
<dbReference type="EMBL" id="VSSQ01034257">
    <property type="protein sequence ID" value="MPM86144.1"/>
    <property type="molecule type" value="Genomic_DNA"/>
</dbReference>
<reference evidence="2" key="1">
    <citation type="submission" date="2019-08" db="EMBL/GenBank/DDBJ databases">
        <authorList>
            <person name="Kucharzyk K."/>
            <person name="Murdoch R.W."/>
            <person name="Higgins S."/>
            <person name="Loffler F."/>
        </authorList>
    </citation>
    <scope>NUCLEOTIDE SEQUENCE</scope>
</reference>